<dbReference type="PROSITE" id="PS50011">
    <property type="entry name" value="PROTEIN_KINASE_DOM"/>
    <property type="match status" value="1"/>
</dbReference>
<reference evidence="8 9" key="1">
    <citation type="submission" date="2017-11" db="EMBL/GenBank/DDBJ databases">
        <title>Genomic Encyclopedia of Archaeal and Bacterial Type Strains, Phase II (KMG-II): From Individual Species to Whole Genera.</title>
        <authorList>
            <person name="Goeker M."/>
        </authorList>
    </citation>
    <scope>NUCLEOTIDE SEQUENCE [LARGE SCALE GENOMIC DNA]</scope>
    <source>
        <strain evidence="8 9">DSM 29128</strain>
    </source>
</reference>
<accession>A0A2M8VZX5</accession>
<dbReference type="Gene3D" id="1.10.510.10">
    <property type="entry name" value="Transferase(Phosphotransferase) domain 1"/>
    <property type="match status" value="1"/>
</dbReference>
<keyword evidence="2" id="KW-0547">Nucleotide-binding</keyword>
<evidence type="ECO:0000256" key="2">
    <source>
        <dbReference type="ARBA" id="ARBA00022741"/>
    </source>
</evidence>
<dbReference type="AlphaFoldDB" id="A0A2M8VZX5"/>
<evidence type="ECO:0000256" key="3">
    <source>
        <dbReference type="ARBA" id="ARBA00022777"/>
    </source>
</evidence>
<dbReference type="Proteomes" id="UP000228531">
    <property type="component" value="Unassembled WGS sequence"/>
</dbReference>
<evidence type="ECO:0000256" key="1">
    <source>
        <dbReference type="ARBA" id="ARBA00022679"/>
    </source>
</evidence>
<evidence type="ECO:0000256" key="4">
    <source>
        <dbReference type="ARBA" id="ARBA00022840"/>
    </source>
</evidence>
<dbReference type="InterPro" id="IPR011009">
    <property type="entry name" value="Kinase-like_dom_sf"/>
</dbReference>
<dbReference type="Gene3D" id="3.30.200.20">
    <property type="entry name" value="Phosphorylase Kinase, domain 1"/>
    <property type="match status" value="1"/>
</dbReference>
<keyword evidence="1" id="KW-0808">Transferase</keyword>
<evidence type="ECO:0000256" key="5">
    <source>
        <dbReference type="SAM" id="MobiDB-lite"/>
    </source>
</evidence>
<dbReference type="PANTHER" id="PTHR43289:SF34">
    <property type="entry name" value="SERINE_THREONINE-PROTEIN KINASE YBDM-RELATED"/>
    <property type="match status" value="1"/>
</dbReference>
<dbReference type="PROSITE" id="PS00109">
    <property type="entry name" value="PROTEIN_KINASE_TYR"/>
    <property type="match status" value="1"/>
</dbReference>
<feature type="region of interest" description="Disordered" evidence="5">
    <location>
        <begin position="412"/>
        <end position="435"/>
    </location>
</feature>
<feature type="domain" description="Protein kinase" evidence="7">
    <location>
        <begin position="124"/>
        <end position="382"/>
    </location>
</feature>
<name>A0A2M8VZX5_9RHOB</name>
<dbReference type="SUPFAM" id="SSF56112">
    <property type="entry name" value="Protein kinase-like (PK-like)"/>
    <property type="match status" value="1"/>
</dbReference>
<feature type="transmembrane region" description="Helical" evidence="6">
    <location>
        <begin position="442"/>
        <end position="463"/>
    </location>
</feature>
<sequence>MNEDKTDPPKPVPPPADDDRTLLVPMPAQAKPPVAPDFDTDKTLISPAAVAPMEDDDRTMIVRPQTEAQDLQQPPPDAGPFSQDDGAVETSASVPPHQPPGSTEPPPYAPLQTLEIGTVINKMYRVIGSLDQGGMGRVFKGEEMGTGEPVAIKVILPEMAEDIRVGQMFRREARTLRQLHHDAIVRYFAYLPPDADMNLHVLVMGFIEGTKLSDRLKSRGALTQDEVCSLFLRLADGLKTAHDIGVVHRDLSPDNVMLPDDSLSKAILIDFGISRSSKIKDVTIGNEFAGKLKYVSPEQLGAYGGDTQAQSDVYSLGLLMIACLTGQPVPMGDSIVEAVEKRQSVPDLSPIPFAFQNLLYKALQPDPAQRLQGMGDFISELRAISNDEPITGFGTASPTGTQPPARAVPGLQTAPGSRTQTFMPQNGQTDAPTSLPKESRGIAGVLPALLIIIGLGAGGGWYYMNMATAADGETAQDGAVVRVPDTVDTHLANTATDCIYAHVPYGGDGGQITGFAQTADALDALTADWPVALGQPPALTGVEVTPAQCAALDFVRMFQGSATSDIAISVDASTVTRAEGVVGAIHNSGTRQNWLALVDPNGRIFSLMSQLDTPGADSRRFAFRLPSASPGKYILLATASNAALVRAGAMQSGTEASVFMPLISRELLGDDAGAVAIAELEILP</sequence>
<evidence type="ECO:0000256" key="6">
    <source>
        <dbReference type="SAM" id="Phobius"/>
    </source>
</evidence>
<dbReference type="InterPro" id="IPR008266">
    <property type="entry name" value="Tyr_kinase_AS"/>
</dbReference>
<keyword evidence="6" id="KW-1133">Transmembrane helix</keyword>
<proteinExistence type="predicted"/>
<feature type="region of interest" description="Disordered" evidence="5">
    <location>
        <begin position="1"/>
        <end position="110"/>
    </location>
</feature>
<dbReference type="EMBL" id="PGTY01000005">
    <property type="protein sequence ID" value="PJI84230.1"/>
    <property type="molecule type" value="Genomic_DNA"/>
</dbReference>
<keyword evidence="3 8" id="KW-0418">Kinase</keyword>
<dbReference type="RefSeq" id="WP_100369712.1">
    <property type="nucleotide sequence ID" value="NZ_PGTY01000005.1"/>
</dbReference>
<dbReference type="OrthoDB" id="9801841at2"/>
<feature type="compositionally biased region" description="Polar residues" evidence="5">
    <location>
        <begin position="414"/>
        <end position="432"/>
    </location>
</feature>
<keyword evidence="9" id="KW-1185">Reference proteome</keyword>
<dbReference type="CDD" id="cd14014">
    <property type="entry name" value="STKc_PknB_like"/>
    <property type="match status" value="1"/>
</dbReference>
<organism evidence="8 9">
    <name type="scientific">Yoonia maricola</name>
    <dbReference type="NCBI Taxonomy" id="420999"/>
    <lineage>
        <taxon>Bacteria</taxon>
        <taxon>Pseudomonadati</taxon>
        <taxon>Pseudomonadota</taxon>
        <taxon>Alphaproteobacteria</taxon>
        <taxon>Rhodobacterales</taxon>
        <taxon>Paracoccaceae</taxon>
        <taxon>Yoonia</taxon>
    </lineage>
</organism>
<dbReference type="GO" id="GO:0004674">
    <property type="term" value="F:protein serine/threonine kinase activity"/>
    <property type="evidence" value="ECO:0007669"/>
    <property type="project" value="TreeGrafter"/>
</dbReference>
<dbReference type="GO" id="GO:0005524">
    <property type="term" value="F:ATP binding"/>
    <property type="evidence" value="ECO:0007669"/>
    <property type="project" value="UniProtKB-KW"/>
</dbReference>
<evidence type="ECO:0000259" key="7">
    <source>
        <dbReference type="PROSITE" id="PS50011"/>
    </source>
</evidence>
<keyword evidence="4" id="KW-0067">ATP-binding</keyword>
<keyword evidence="6" id="KW-0812">Transmembrane</keyword>
<keyword evidence="6" id="KW-0472">Membrane</keyword>
<gene>
    <name evidence="8" type="ORF">BC777_3770</name>
</gene>
<dbReference type="PANTHER" id="PTHR43289">
    <property type="entry name" value="MITOGEN-ACTIVATED PROTEIN KINASE KINASE KINASE 20-RELATED"/>
    <property type="match status" value="1"/>
</dbReference>
<feature type="compositionally biased region" description="Pro residues" evidence="5">
    <location>
        <begin position="96"/>
        <end position="109"/>
    </location>
</feature>
<evidence type="ECO:0000313" key="8">
    <source>
        <dbReference type="EMBL" id="PJI84230.1"/>
    </source>
</evidence>
<comment type="caution">
    <text evidence="8">The sequence shown here is derived from an EMBL/GenBank/DDBJ whole genome shotgun (WGS) entry which is preliminary data.</text>
</comment>
<evidence type="ECO:0000313" key="9">
    <source>
        <dbReference type="Proteomes" id="UP000228531"/>
    </source>
</evidence>
<protein>
    <submittedName>
        <fullName evidence="8">Serine/threonine-protein kinase</fullName>
    </submittedName>
</protein>
<dbReference type="Pfam" id="PF00069">
    <property type="entry name" value="Pkinase"/>
    <property type="match status" value="1"/>
</dbReference>
<dbReference type="InterPro" id="IPR000719">
    <property type="entry name" value="Prot_kinase_dom"/>
</dbReference>